<evidence type="ECO:0000313" key="2">
    <source>
        <dbReference type="EMBL" id="GHH58380.1"/>
    </source>
</evidence>
<dbReference type="AlphaFoldDB" id="A0A919FAB6"/>
<feature type="transmembrane region" description="Helical" evidence="1">
    <location>
        <begin position="47"/>
        <end position="66"/>
    </location>
</feature>
<reference evidence="2" key="1">
    <citation type="journal article" date="2014" name="Int. J. Syst. Evol. Microbiol.">
        <title>Complete genome sequence of Corynebacterium casei LMG S-19264T (=DSM 44701T), isolated from a smear-ripened cheese.</title>
        <authorList>
            <consortium name="US DOE Joint Genome Institute (JGI-PGF)"/>
            <person name="Walter F."/>
            <person name="Albersmeier A."/>
            <person name="Kalinowski J."/>
            <person name="Ruckert C."/>
        </authorList>
    </citation>
    <scope>NUCLEOTIDE SEQUENCE</scope>
    <source>
        <strain evidence="2">JCM 13306</strain>
    </source>
</reference>
<accession>A0A919FAB6</accession>
<name>A0A919FAB6_9XANT</name>
<evidence type="ECO:0008006" key="4">
    <source>
        <dbReference type="Google" id="ProtNLM"/>
    </source>
</evidence>
<keyword evidence="1" id="KW-0472">Membrane</keyword>
<evidence type="ECO:0000313" key="3">
    <source>
        <dbReference type="Proteomes" id="UP000623958"/>
    </source>
</evidence>
<keyword evidence="1" id="KW-1133">Transmembrane helix</keyword>
<gene>
    <name evidence="2" type="ORF">GCM10009090_31050</name>
</gene>
<protein>
    <recommendedName>
        <fullName evidence="4">DUF3379 domain-containing protein</fullName>
    </recommendedName>
</protein>
<proteinExistence type="predicted"/>
<evidence type="ECO:0000256" key="1">
    <source>
        <dbReference type="SAM" id="Phobius"/>
    </source>
</evidence>
<dbReference type="Proteomes" id="UP000623958">
    <property type="component" value="Unassembled WGS sequence"/>
</dbReference>
<reference evidence="2" key="2">
    <citation type="submission" date="2020-09" db="EMBL/GenBank/DDBJ databases">
        <authorList>
            <person name="Sun Q."/>
            <person name="Ohkuma M."/>
        </authorList>
    </citation>
    <scope>NUCLEOTIDE SEQUENCE</scope>
    <source>
        <strain evidence="2">JCM 13306</strain>
    </source>
</reference>
<organism evidence="2 3">
    <name type="scientific">Xanthomonas boreopolis</name>
    <dbReference type="NCBI Taxonomy" id="86183"/>
    <lineage>
        <taxon>Bacteria</taxon>
        <taxon>Pseudomonadati</taxon>
        <taxon>Pseudomonadota</taxon>
        <taxon>Gammaproteobacteria</taxon>
        <taxon>Lysobacterales</taxon>
        <taxon>Lysobacteraceae</taxon>
        <taxon>Xanthomonas</taxon>
    </lineage>
</organism>
<dbReference type="RefSeq" id="WP_434026264.1">
    <property type="nucleotide sequence ID" value="NZ_BNBA01000030.1"/>
</dbReference>
<comment type="caution">
    <text evidence="2">The sequence shown here is derived from an EMBL/GenBank/DDBJ whole genome shotgun (WGS) entry which is preliminary data.</text>
</comment>
<dbReference type="EMBL" id="BNBA01000030">
    <property type="protein sequence ID" value="GHH58380.1"/>
    <property type="molecule type" value="Genomic_DNA"/>
</dbReference>
<sequence>MNEHSSSHDAFDARMRELHARSLATLPPPTLARLREARQAGGRPRRLPAWLLATACSAVLAIGFGLQLHRGDLGPSALPQVPATAAATGTDDDTLDQNPDLYVWLGSENALAME</sequence>
<keyword evidence="1" id="KW-0812">Transmembrane</keyword>
<keyword evidence="3" id="KW-1185">Reference proteome</keyword>